<dbReference type="PANTHER" id="PTHR11461:SF203">
    <property type="entry name" value="SERPIN-Z12-RELATED"/>
    <property type="match status" value="1"/>
</dbReference>
<gene>
    <name evidence="3" type="ORF">ZIOFF_017854</name>
</gene>
<comment type="caution">
    <text evidence="3">The sequence shown here is derived from an EMBL/GenBank/DDBJ whole genome shotgun (WGS) entry which is preliminary data.</text>
</comment>
<dbReference type="AlphaFoldDB" id="A0A8J5H5N2"/>
<dbReference type="InterPro" id="IPR023796">
    <property type="entry name" value="Serpin_dom"/>
</dbReference>
<dbReference type="OrthoDB" id="686494at2759"/>
<organism evidence="3 4">
    <name type="scientific">Zingiber officinale</name>
    <name type="common">Ginger</name>
    <name type="synonym">Amomum zingiber</name>
    <dbReference type="NCBI Taxonomy" id="94328"/>
    <lineage>
        <taxon>Eukaryota</taxon>
        <taxon>Viridiplantae</taxon>
        <taxon>Streptophyta</taxon>
        <taxon>Embryophyta</taxon>
        <taxon>Tracheophyta</taxon>
        <taxon>Spermatophyta</taxon>
        <taxon>Magnoliopsida</taxon>
        <taxon>Liliopsida</taxon>
        <taxon>Zingiberales</taxon>
        <taxon>Zingiberaceae</taxon>
        <taxon>Zingiber</taxon>
    </lineage>
</organism>
<proteinExistence type="inferred from homology"/>
<evidence type="ECO:0000256" key="1">
    <source>
        <dbReference type="RuleBase" id="RU000411"/>
    </source>
</evidence>
<accession>A0A8J5H5N2</accession>
<reference evidence="3 4" key="1">
    <citation type="submission" date="2020-08" db="EMBL/GenBank/DDBJ databases">
        <title>Plant Genome Project.</title>
        <authorList>
            <person name="Zhang R.-G."/>
        </authorList>
    </citation>
    <scope>NUCLEOTIDE SEQUENCE [LARGE SCALE GENOMIC DNA]</scope>
    <source>
        <tissue evidence="3">Rhizome</tissue>
    </source>
</reference>
<dbReference type="SMART" id="SM00093">
    <property type="entry name" value="SERPIN"/>
    <property type="match status" value="1"/>
</dbReference>
<comment type="similarity">
    <text evidence="1">Belongs to the serpin family.</text>
</comment>
<name>A0A8J5H5N2_ZINOF</name>
<dbReference type="Proteomes" id="UP000734854">
    <property type="component" value="Unassembled WGS sequence"/>
</dbReference>
<dbReference type="InterPro" id="IPR000215">
    <property type="entry name" value="Serpin_fam"/>
</dbReference>
<dbReference type="GO" id="GO:0005615">
    <property type="term" value="C:extracellular space"/>
    <property type="evidence" value="ECO:0007669"/>
    <property type="project" value="InterPro"/>
</dbReference>
<protein>
    <recommendedName>
        <fullName evidence="2">Serpin domain-containing protein</fullName>
    </recommendedName>
</protein>
<dbReference type="GO" id="GO:0004867">
    <property type="term" value="F:serine-type endopeptidase inhibitor activity"/>
    <property type="evidence" value="ECO:0007669"/>
    <property type="project" value="InterPro"/>
</dbReference>
<dbReference type="InterPro" id="IPR023795">
    <property type="entry name" value="Serpin_CS"/>
</dbReference>
<feature type="domain" description="Serpin" evidence="2">
    <location>
        <begin position="14"/>
        <end position="425"/>
    </location>
</feature>
<evidence type="ECO:0000313" key="3">
    <source>
        <dbReference type="EMBL" id="KAG6520794.1"/>
    </source>
</evidence>
<dbReference type="EMBL" id="JACMSC010000005">
    <property type="protein sequence ID" value="KAG6520794.1"/>
    <property type="molecule type" value="Genomic_DNA"/>
</dbReference>
<dbReference type="PROSITE" id="PS00284">
    <property type="entry name" value="SERPIN"/>
    <property type="match status" value="1"/>
</dbReference>
<dbReference type="Pfam" id="PF00079">
    <property type="entry name" value="Serpin"/>
    <property type="match status" value="1"/>
</dbReference>
<dbReference type="PANTHER" id="PTHR11461">
    <property type="entry name" value="SERINE PROTEASE INHIBITOR, SERPIN"/>
    <property type="match status" value="1"/>
</dbReference>
<dbReference type="FunFam" id="2.10.310.10:FF:000001">
    <property type="entry name" value="Serpin family A member 1"/>
    <property type="match status" value="1"/>
</dbReference>
<sequence length="430" mass="47583">MSSSDSVANAPSCLRLALIIGKKAAGEGSNFIFSPLSIQLALALVAEGARGETLQQLLSFLGSPDVSHLQAATLRLLHSISTEESAAEPIVPANIAIRLGTPFLVGAKDATDLPSAPPRVSFANSIWFCQKRLVLNPAYVHAASSLYDSSVKTVDILNNADQVSREINSWAEEKTNGLIKYIIPEGNLDLETTILLANAVYFKALWGTPFPINYTTKGRFYLLDGSTISVPFLSHRHNFYISFSHRFKILKLPYRQFPGAKTFFSMLIFLPNDSDQLYEIMDEILSTPDFLKEYTPTEALRLHRFMLPKFKFSFDCEPSEALKKLELILPFSKSNADLLGMLKLPHPDLKPIDNLYMKTMFHKSTIEINETGTIASCVSLPSLCGGGIFYTRPVLPEFVADHPFIFAIVDEKSGTLLFLGHVVNPLEDAC</sequence>
<evidence type="ECO:0000259" key="2">
    <source>
        <dbReference type="SMART" id="SM00093"/>
    </source>
</evidence>
<evidence type="ECO:0000313" key="4">
    <source>
        <dbReference type="Proteomes" id="UP000734854"/>
    </source>
</evidence>
<keyword evidence="4" id="KW-1185">Reference proteome</keyword>